<feature type="compositionally biased region" description="Acidic residues" evidence="1">
    <location>
        <begin position="12"/>
        <end position="41"/>
    </location>
</feature>
<accession>A0ABU6QS93</accession>
<gene>
    <name evidence="2" type="ORF">PIB30_080287</name>
</gene>
<evidence type="ECO:0000313" key="3">
    <source>
        <dbReference type="Proteomes" id="UP001341840"/>
    </source>
</evidence>
<comment type="caution">
    <text evidence="2">The sequence shown here is derived from an EMBL/GenBank/DDBJ whole genome shotgun (WGS) entry which is preliminary data.</text>
</comment>
<feature type="compositionally biased region" description="Basic and acidic residues" evidence="1">
    <location>
        <begin position="228"/>
        <end position="238"/>
    </location>
</feature>
<evidence type="ECO:0000256" key="1">
    <source>
        <dbReference type="SAM" id="MobiDB-lite"/>
    </source>
</evidence>
<feature type="region of interest" description="Disordered" evidence="1">
    <location>
        <begin position="155"/>
        <end position="192"/>
    </location>
</feature>
<feature type="region of interest" description="Disordered" evidence="1">
    <location>
        <begin position="204"/>
        <end position="238"/>
    </location>
</feature>
<proteinExistence type="predicted"/>
<feature type="compositionally biased region" description="Basic and acidic residues" evidence="1">
    <location>
        <begin position="171"/>
        <end position="192"/>
    </location>
</feature>
<feature type="region of interest" description="Disordered" evidence="1">
    <location>
        <begin position="1"/>
        <end position="41"/>
    </location>
</feature>
<evidence type="ECO:0000313" key="2">
    <source>
        <dbReference type="EMBL" id="MED6114448.1"/>
    </source>
</evidence>
<protein>
    <submittedName>
        <fullName evidence="2">Uncharacterized protein</fullName>
    </submittedName>
</protein>
<reference evidence="2 3" key="1">
    <citation type="journal article" date="2023" name="Plants (Basel)">
        <title>Bridging the Gap: Combining Genomics and Transcriptomics Approaches to Understand Stylosanthes scabra, an Orphan Legume from the Brazilian Caatinga.</title>
        <authorList>
            <person name="Ferreira-Neto J.R.C."/>
            <person name="da Silva M.D."/>
            <person name="Binneck E."/>
            <person name="de Melo N.F."/>
            <person name="da Silva R.H."/>
            <person name="de Melo A.L.T.M."/>
            <person name="Pandolfi V."/>
            <person name="Bustamante F.O."/>
            <person name="Brasileiro-Vidal A.C."/>
            <person name="Benko-Iseppon A.M."/>
        </authorList>
    </citation>
    <scope>NUCLEOTIDE SEQUENCE [LARGE SCALE GENOMIC DNA]</scope>
    <source>
        <tissue evidence="2">Leaves</tissue>
    </source>
</reference>
<dbReference type="Proteomes" id="UP001341840">
    <property type="component" value="Unassembled WGS sequence"/>
</dbReference>
<dbReference type="EMBL" id="JASCZI010001165">
    <property type="protein sequence ID" value="MED6114448.1"/>
    <property type="molecule type" value="Genomic_DNA"/>
</dbReference>
<sequence>MSLSSICRITELEDSDDDSDDEEVEEEPEREVDDEEVEEETKGETFFIATIFRGNEVMETEMPVKCEYPGPCLVTSKIRGVDIPECLCDPGACGKLTIPTDFHVIRPTEGDKGGRPQVLLGRPFLKTARFKLQYDDHTFSLSIGKITEIFHVTRPPAPRKKGAHQLRVGTKKIEPEKLLRSEKRNEAENPKNDAFIEKGLRITPPQLKKKRKKVPLNLERKKEKKKKKPEESKSEKKMVLQCSSFDKLLGKLKIFKKILHHHKSMDAHLVKDNSKWK</sequence>
<keyword evidence="3" id="KW-1185">Reference proteome</keyword>
<organism evidence="2 3">
    <name type="scientific">Stylosanthes scabra</name>
    <dbReference type="NCBI Taxonomy" id="79078"/>
    <lineage>
        <taxon>Eukaryota</taxon>
        <taxon>Viridiplantae</taxon>
        <taxon>Streptophyta</taxon>
        <taxon>Embryophyta</taxon>
        <taxon>Tracheophyta</taxon>
        <taxon>Spermatophyta</taxon>
        <taxon>Magnoliopsida</taxon>
        <taxon>eudicotyledons</taxon>
        <taxon>Gunneridae</taxon>
        <taxon>Pentapetalae</taxon>
        <taxon>rosids</taxon>
        <taxon>fabids</taxon>
        <taxon>Fabales</taxon>
        <taxon>Fabaceae</taxon>
        <taxon>Papilionoideae</taxon>
        <taxon>50 kb inversion clade</taxon>
        <taxon>dalbergioids sensu lato</taxon>
        <taxon>Dalbergieae</taxon>
        <taxon>Pterocarpus clade</taxon>
        <taxon>Stylosanthes</taxon>
    </lineage>
</organism>
<name>A0ABU6QS93_9FABA</name>